<dbReference type="Proteomes" id="UP000002549">
    <property type="component" value="Segment"/>
</dbReference>
<sequence>MKTNDCNCGCADCSGKYATKSGAAGQQLAHELHGLTIDPGRTMAQQADQLRAQAAQMKQDPVSRLLRKTLDMVLPK</sequence>
<dbReference type="GeneID" id="2559570"/>
<organism evidence="1 2">
    <name type="scientific">Burkholderia phage BcepNazgul</name>
    <dbReference type="NCBI Taxonomy" id="242861"/>
    <lineage>
        <taxon>Viruses</taxon>
        <taxon>Duplodnaviria</taxon>
        <taxon>Heunggongvirae</taxon>
        <taxon>Uroviricota</taxon>
        <taxon>Caudoviricetes</taxon>
        <taxon>Casjensviridae</taxon>
        <taxon>Nazgulvirus</taxon>
        <taxon>Nazgulvirus bcepnazgul</taxon>
        <taxon>Burkholderia virus BcepNazgul</taxon>
    </lineage>
</organism>
<keyword evidence="2" id="KW-1185">Reference proteome</keyword>
<evidence type="ECO:0000313" key="2">
    <source>
        <dbReference type="Proteomes" id="UP000002549"/>
    </source>
</evidence>
<dbReference type="RefSeq" id="NP_919024.1">
    <property type="nucleotide sequence ID" value="NC_005091.2"/>
</dbReference>
<accession>Q6UYF0</accession>
<name>Q6UYF0_9CAUD</name>
<reference evidence="1" key="1">
    <citation type="submission" date="2006-02" db="EMBL/GenBank/DDBJ databases">
        <title>Complete nucleotide sequence of BcepNazgul, a novel soil phage of Burkholderia cepacia genomovar VII.</title>
        <authorList>
            <person name="Summer E.J."/>
            <person name="Peek M.L."/>
            <person name="Haliburton J.R."/>
            <person name="Hall E."/>
            <person name="Heusinkveld K."/>
            <person name="Simser J."/>
            <person name="No E.G."/>
            <person name="Gonzalez C.F."/>
            <person name="Young R.F."/>
        </authorList>
    </citation>
    <scope>NUCLEOTIDE SEQUENCE [LARGE SCALE GENOMIC DNA]</scope>
</reference>
<evidence type="ECO:0000313" key="1">
    <source>
        <dbReference type="EMBL" id="AAQ63391.1"/>
    </source>
</evidence>
<gene>
    <name evidence="1" type="ORF">Nazgul15</name>
</gene>
<dbReference type="KEGG" id="vg:2559570"/>
<protein>
    <submittedName>
        <fullName evidence="1">Uncharacterized protein</fullName>
    </submittedName>
</protein>
<dbReference type="EMBL" id="AY357582">
    <property type="protein sequence ID" value="AAQ63391.1"/>
    <property type="molecule type" value="Genomic_DNA"/>
</dbReference>
<proteinExistence type="predicted"/>